<reference evidence="1 2" key="1">
    <citation type="submission" date="2017-06" db="EMBL/GenBank/DDBJ databases">
        <authorList>
            <consortium name="Pathogen Informatics"/>
        </authorList>
    </citation>
    <scope>NUCLEOTIDE SEQUENCE [LARGE SCALE GENOMIC DNA]</scope>
    <source>
        <strain evidence="1 2">NCTC11291</strain>
    </source>
</reference>
<gene>
    <name evidence="1" type="ORF">SAMEA4504048_01706</name>
</gene>
<dbReference type="KEGG" id="saco:SAME_01706"/>
<sequence length="38" mass="4396">MKQTLGFGILDSKLFFFVKTKKDVTKNGLIRYTSEGRK</sequence>
<name>A0A239XA81_STRAI</name>
<evidence type="ECO:0000313" key="2">
    <source>
        <dbReference type="Proteomes" id="UP000215144"/>
    </source>
</evidence>
<dbReference type="AlphaFoldDB" id="A0A239XA81"/>
<dbReference type="Proteomes" id="UP000215144">
    <property type="component" value="Chromosome 1"/>
</dbReference>
<dbReference type="EMBL" id="LT906454">
    <property type="protein sequence ID" value="SNV43509.1"/>
    <property type="molecule type" value="Genomic_DNA"/>
</dbReference>
<organism evidence="1 2">
    <name type="scientific">Streptococcus acidominimus</name>
    <dbReference type="NCBI Taxonomy" id="1326"/>
    <lineage>
        <taxon>Bacteria</taxon>
        <taxon>Bacillati</taxon>
        <taxon>Bacillota</taxon>
        <taxon>Bacilli</taxon>
        <taxon>Lactobacillales</taxon>
        <taxon>Streptococcaceae</taxon>
        <taxon>Streptococcus</taxon>
    </lineage>
</organism>
<proteinExistence type="predicted"/>
<accession>A0A239XA81</accession>
<evidence type="ECO:0000313" key="1">
    <source>
        <dbReference type="EMBL" id="SNV43509.1"/>
    </source>
</evidence>
<protein>
    <submittedName>
        <fullName evidence="1">Uncharacterized protein</fullName>
    </submittedName>
</protein>